<dbReference type="Gene3D" id="3.50.50.60">
    <property type="entry name" value="FAD/NAD(P)-binding domain"/>
    <property type="match status" value="2"/>
</dbReference>
<name>A0A915E2V0_9BILA</name>
<keyword evidence="9" id="KW-1185">Reference proteome</keyword>
<keyword evidence="6 8" id="KW-0560">Oxidoreductase</keyword>
<evidence type="ECO:0000256" key="2">
    <source>
        <dbReference type="ARBA" id="ARBA00009183"/>
    </source>
</evidence>
<dbReference type="GO" id="GO:0050660">
    <property type="term" value="F:flavin adenine dinucleotide binding"/>
    <property type="evidence" value="ECO:0007669"/>
    <property type="project" value="InterPro"/>
</dbReference>
<dbReference type="Proteomes" id="UP000887574">
    <property type="component" value="Unplaced"/>
</dbReference>
<keyword evidence="5" id="KW-0521">NADP</keyword>
<dbReference type="InterPro" id="IPR020946">
    <property type="entry name" value="Flavin_mOase-like"/>
</dbReference>
<evidence type="ECO:0000256" key="5">
    <source>
        <dbReference type="ARBA" id="ARBA00022857"/>
    </source>
</evidence>
<keyword evidence="3 8" id="KW-0285">Flavoprotein</keyword>
<dbReference type="EC" id="1.-.-.-" evidence="8"/>
<dbReference type="SUPFAM" id="SSF51905">
    <property type="entry name" value="FAD/NAD(P)-binding domain"/>
    <property type="match status" value="1"/>
</dbReference>
<dbReference type="InterPro" id="IPR036188">
    <property type="entry name" value="FAD/NAD-bd_sf"/>
</dbReference>
<protein>
    <recommendedName>
        <fullName evidence="8">Flavin-containing monooxygenase</fullName>
        <ecNumber evidence="8">1.-.-.-</ecNumber>
    </recommendedName>
</protein>
<evidence type="ECO:0000256" key="8">
    <source>
        <dbReference type="RuleBase" id="RU361177"/>
    </source>
</evidence>
<evidence type="ECO:0000256" key="6">
    <source>
        <dbReference type="ARBA" id="ARBA00023002"/>
    </source>
</evidence>
<dbReference type="WBParaSite" id="jg25889">
    <property type="protein sequence ID" value="jg25889"/>
    <property type="gene ID" value="jg25889"/>
</dbReference>
<evidence type="ECO:0000313" key="9">
    <source>
        <dbReference type="Proteomes" id="UP000887574"/>
    </source>
</evidence>
<evidence type="ECO:0000313" key="10">
    <source>
        <dbReference type="WBParaSite" id="jg25889"/>
    </source>
</evidence>
<dbReference type="PANTHER" id="PTHR23023">
    <property type="entry name" value="DIMETHYLANILINE MONOOXYGENASE"/>
    <property type="match status" value="1"/>
</dbReference>
<evidence type="ECO:0000256" key="3">
    <source>
        <dbReference type="ARBA" id="ARBA00022630"/>
    </source>
</evidence>
<dbReference type="AlphaFoldDB" id="A0A915E2V0"/>
<dbReference type="InterPro" id="IPR000960">
    <property type="entry name" value="Flavin_mOase"/>
</dbReference>
<sequence length="452" mass="52430">MAAKRVAIVGAGPAGLSQLRAFDLALQQDPSLELEVVCFEKQYQLGGLWNFSWRTGLDEHAELLHTSMYRNLWSNSPKETGEYRDYSFEQHFGRPIASYVTREVMLNYINGRMNNHPKAKEWIQFNTSVQHIHFNSQTSQFTVETISHTTYLKSIHHFDYVIIASGHFSTPNVPEYFGFSSYPGRILHSHDFREAREFAGQNVLVIGSGYSAEDIALQCIKFGSASVVISSRSKLGDYNWPSGINKKPILKKMEGKYACFEDGSAVENVDAIFLCTGYLHSFPFLAEELRLKTENRMWPDGLYKGVLYEKNPQLFYLGMQNQVYSFLMFDVQAFYVRDIILKRILLPSLDQMNSHFEGWRKREATLTTFQDMMHFQADYVKELLFYVPDYPPVDTDAINQMYLEWEQHKKLDLLTYRDKLFCSLVTGNRASKHHTDWIDATDDTLQEYLKKK</sequence>
<evidence type="ECO:0000256" key="7">
    <source>
        <dbReference type="ARBA" id="ARBA00023033"/>
    </source>
</evidence>
<keyword evidence="4 8" id="KW-0274">FAD</keyword>
<dbReference type="GO" id="GO:0050661">
    <property type="term" value="F:NADP binding"/>
    <property type="evidence" value="ECO:0007669"/>
    <property type="project" value="InterPro"/>
</dbReference>
<keyword evidence="7 8" id="KW-0503">Monooxygenase</keyword>
<reference evidence="10" key="1">
    <citation type="submission" date="2022-11" db="UniProtKB">
        <authorList>
            <consortium name="WormBaseParasite"/>
        </authorList>
    </citation>
    <scope>IDENTIFICATION</scope>
</reference>
<evidence type="ECO:0000256" key="1">
    <source>
        <dbReference type="ARBA" id="ARBA00001974"/>
    </source>
</evidence>
<accession>A0A915E2V0</accession>
<proteinExistence type="inferred from homology"/>
<organism evidence="9 10">
    <name type="scientific">Ditylenchus dipsaci</name>
    <dbReference type="NCBI Taxonomy" id="166011"/>
    <lineage>
        <taxon>Eukaryota</taxon>
        <taxon>Metazoa</taxon>
        <taxon>Ecdysozoa</taxon>
        <taxon>Nematoda</taxon>
        <taxon>Chromadorea</taxon>
        <taxon>Rhabditida</taxon>
        <taxon>Tylenchina</taxon>
        <taxon>Tylenchomorpha</taxon>
        <taxon>Sphaerularioidea</taxon>
        <taxon>Anguinidae</taxon>
        <taxon>Anguininae</taxon>
        <taxon>Ditylenchus</taxon>
    </lineage>
</organism>
<comment type="similarity">
    <text evidence="2 8">Belongs to the FMO family.</text>
</comment>
<evidence type="ECO:0000256" key="4">
    <source>
        <dbReference type="ARBA" id="ARBA00022827"/>
    </source>
</evidence>
<comment type="cofactor">
    <cofactor evidence="1 8">
        <name>FAD</name>
        <dbReference type="ChEBI" id="CHEBI:57692"/>
    </cofactor>
</comment>
<dbReference type="Pfam" id="PF00743">
    <property type="entry name" value="FMO-like"/>
    <property type="match status" value="2"/>
</dbReference>
<dbReference type="InterPro" id="IPR050346">
    <property type="entry name" value="FMO-like"/>
</dbReference>
<dbReference type="FunFam" id="3.50.50.60:FF:000138">
    <property type="entry name" value="Flavin-containing monooxygenase"/>
    <property type="match status" value="1"/>
</dbReference>
<dbReference type="PIRSF" id="PIRSF000332">
    <property type="entry name" value="FMO"/>
    <property type="match status" value="1"/>
</dbReference>
<dbReference type="GO" id="GO:0004499">
    <property type="term" value="F:N,N-dimethylaniline monooxygenase activity"/>
    <property type="evidence" value="ECO:0007669"/>
    <property type="project" value="InterPro"/>
</dbReference>